<sequence length="256" mass="28820">MRLQVKNISKKFKAKSNYVGALDQVSLDVKSGEFICLLGPSGCGKSTLLNLIAGLEAPDQGEIYSRGKIGLMFQEAALFPWLKVKDNVGFGLKMQKVHRPEIAEQVDKYLSMMHLSAFAEAYPHELSGGMKQRAALARTLILNPDLLLMDEPFAALDAQTRERLYGDLQKIWQETKKTIIFVTHNVREAVCLGDRVEVFTARPGKIKKEFKINLSRPRNLNDVAVAQISNEIMQELKEEIDKVAAEMADYKKHQND</sequence>
<dbReference type="SMART" id="SM00382">
    <property type="entry name" value="AAA"/>
    <property type="match status" value="1"/>
</dbReference>
<dbReference type="InterPro" id="IPR003439">
    <property type="entry name" value="ABC_transporter-like_ATP-bd"/>
</dbReference>
<dbReference type="PANTHER" id="PTHR42788:SF13">
    <property type="entry name" value="ALIPHATIC SULFONATES IMPORT ATP-BINDING PROTEIN SSUB"/>
    <property type="match status" value="1"/>
</dbReference>
<dbReference type="EMBL" id="MHKI01000004">
    <property type="protein sequence ID" value="OGY88123.1"/>
    <property type="molecule type" value="Genomic_DNA"/>
</dbReference>
<feature type="coiled-coil region" evidence="4">
    <location>
        <begin position="226"/>
        <end position="253"/>
    </location>
</feature>
<evidence type="ECO:0000259" key="5">
    <source>
        <dbReference type="PROSITE" id="PS50893"/>
    </source>
</evidence>
<reference evidence="6 7" key="1">
    <citation type="journal article" date="2016" name="Nat. Commun.">
        <title>Thousands of microbial genomes shed light on interconnected biogeochemical processes in an aquifer system.</title>
        <authorList>
            <person name="Anantharaman K."/>
            <person name="Brown C.T."/>
            <person name="Hug L.A."/>
            <person name="Sharon I."/>
            <person name="Castelle C.J."/>
            <person name="Probst A.J."/>
            <person name="Thomas B.C."/>
            <person name="Singh A."/>
            <person name="Wilkins M.J."/>
            <person name="Karaoz U."/>
            <person name="Brodie E.L."/>
            <person name="Williams K.H."/>
            <person name="Hubbard S.S."/>
            <person name="Banfield J.F."/>
        </authorList>
    </citation>
    <scope>NUCLEOTIDE SEQUENCE [LARGE SCALE GENOMIC DNA]</scope>
</reference>
<evidence type="ECO:0000256" key="2">
    <source>
        <dbReference type="ARBA" id="ARBA00022741"/>
    </source>
</evidence>
<comment type="caution">
    <text evidence="6">The sequence shown here is derived from an EMBL/GenBank/DDBJ whole genome shotgun (WGS) entry which is preliminary data.</text>
</comment>
<gene>
    <name evidence="6" type="ORF">A2319_01690</name>
</gene>
<dbReference type="PANTHER" id="PTHR42788">
    <property type="entry name" value="TAURINE IMPORT ATP-BINDING PROTEIN-RELATED"/>
    <property type="match status" value="1"/>
</dbReference>
<proteinExistence type="predicted"/>
<dbReference type="InterPro" id="IPR027417">
    <property type="entry name" value="P-loop_NTPase"/>
</dbReference>
<dbReference type="Gene3D" id="3.40.50.300">
    <property type="entry name" value="P-loop containing nucleotide triphosphate hydrolases"/>
    <property type="match status" value="1"/>
</dbReference>
<dbReference type="Proteomes" id="UP000176420">
    <property type="component" value="Unassembled WGS sequence"/>
</dbReference>
<organism evidence="6 7">
    <name type="scientific">Candidatus Kerfeldbacteria bacterium RIFOXYB2_FULL_38_14</name>
    <dbReference type="NCBI Taxonomy" id="1798547"/>
    <lineage>
        <taxon>Bacteria</taxon>
        <taxon>Candidatus Kerfeldiibacteriota</taxon>
    </lineage>
</organism>
<protein>
    <submittedName>
        <fullName evidence="6">Nitrate/sulfonate/bicarbonate ABC transporter ATP-binding protein</fullName>
    </submittedName>
</protein>
<evidence type="ECO:0000313" key="6">
    <source>
        <dbReference type="EMBL" id="OGY88123.1"/>
    </source>
</evidence>
<dbReference type="AlphaFoldDB" id="A0A1G2BFX5"/>
<dbReference type="CDD" id="cd03293">
    <property type="entry name" value="ABC_NrtD_SsuB_transporters"/>
    <property type="match status" value="1"/>
</dbReference>
<evidence type="ECO:0000256" key="1">
    <source>
        <dbReference type="ARBA" id="ARBA00022448"/>
    </source>
</evidence>
<dbReference type="SUPFAM" id="SSF52540">
    <property type="entry name" value="P-loop containing nucleoside triphosphate hydrolases"/>
    <property type="match status" value="1"/>
</dbReference>
<feature type="domain" description="ABC transporter" evidence="5">
    <location>
        <begin position="3"/>
        <end position="228"/>
    </location>
</feature>
<dbReference type="InterPro" id="IPR003593">
    <property type="entry name" value="AAA+_ATPase"/>
</dbReference>
<keyword evidence="3 6" id="KW-0067">ATP-binding</keyword>
<evidence type="ECO:0000256" key="4">
    <source>
        <dbReference type="SAM" id="Coils"/>
    </source>
</evidence>
<dbReference type="InterPro" id="IPR017871">
    <property type="entry name" value="ABC_transporter-like_CS"/>
</dbReference>
<name>A0A1G2BFX5_9BACT</name>
<evidence type="ECO:0000256" key="3">
    <source>
        <dbReference type="ARBA" id="ARBA00022840"/>
    </source>
</evidence>
<dbReference type="GO" id="GO:0005524">
    <property type="term" value="F:ATP binding"/>
    <property type="evidence" value="ECO:0007669"/>
    <property type="project" value="UniProtKB-KW"/>
</dbReference>
<dbReference type="InterPro" id="IPR050166">
    <property type="entry name" value="ABC_transporter_ATP-bind"/>
</dbReference>
<dbReference type="GO" id="GO:0016887">
    <property type="term" value="F:ATP hydrolysis activity"/>
    <property type="evidence" value="ECO:0007669"/>
    <property type="project" value="InterPro"/>
</dbReference>
<keyword evidence="4" id="KW-0175">Coiled coil</keyword>
<keyword evidence="2" id="KW-0547">Nucleotide-binding</keyword>
<dbReference type="PROSITE" id="PS00211">
    <property type="entry name" value="ABC_TRANSPORTER_1"/>
    <property type="match status" value="1"/>
</dbReference>
<accession>A0A1G2BFX5</accession>
<dbReference type="PROSITE" id="PS50893">
    <property type="entry name" value="ABC_TRANSPORTER_2"/>
    <property type="match status" value="1"/>
</dbReference>
<keyword evidence="1" id="KW-0813">Transport</keyword>
<evidence type="ECO:0000313" key="7">
    <source>
        <dbReference type="Proteomes" id="UP000176420"/>
    </source>
</evidence>
<dbReference type="Pfam" id="PF00005">
    <property type="entry name" value="ABC_tran"/>
    <property type="match status" value="1"/>
</dbReference>